<dbReference type="Proteomes" id="UP000005396">
    <property type="component" value="Unassembled WGS sequence"/>
</dbReference>
<accession>A8S3B9</accession>
<feature type="region of interest" description="Disordered" evidence="1">
    <location>
        <begin position="1"/>
        <end position="35"/>
    </location>
</feature>
<evidence type="ECO:0000256" key="1">
    <source>
        <dbReference type="SAM" id="MobiDB-lite"/>
    </source>
</evidence>
<dbReference type="HOGENOM" id="CLU_3364205_0_0_9"/>
<protein>
    <submittedName>
        <fullName evidence="2">Uncharacterized protein</fullName>
    </submittedName>
</protein>
<name>A8S3B9_ENTBW</name>
<organism evidence="2 3">
    <name type="scientific">Enterocloster bolteae (strain ATCC BAA-613 / DSM 15670 / CCUG 46953 / JCM 12243 / WAL 16351)</name>
    <name type="common">Clostridium bolteae</name>
    <dbReference type="NCBI Taxonomy" id="411902"/>
    <lineage>
        <taxon>Bacteria</taxon>
        <taxon>Bacillati</taxon>
        <taxon>Bacillota</taxon>
        <taxon>Clostridia</taxon>
        <taxon>Lachnospirales</taxon>
        <taxon>Lachnospiraceae</taxon>
        <taxon>Enterocloster</taxon>
    </lineage>
</organism>
<evidence type="ECO:0000313" key="2">
    <source>
        <dbReference type="EMBL" id="EDP13204.1"/>
    </source>
</evidence>
<sequence>MEAEKRPHCGRLWPGGAPLGAPPFNLHTNRTGDTV</sequence>
<evidence type="ECO:0000313" key="3">
    <source>
        <dbReference type="Proteomes" id="UP000005396"/>
    </source>
</evidence>
<proteinExistence type="predicted"/>
<dbReference type="PaxDb" id="411902-CLOBOL_06562"/>
<comment type="caution">
    <text evidence="2">The sequence shown here is derived from an EMBL/GenBank/DDBJ whole genome shotgun (WGS) entry which is preliminary data.</text>
</comment>
<reference evidence="2 3" key="1">
    <citation type="submission" date="2007-08" db="EMBL/GenBank/DDBJ databases">
        <authorList>
            <person name="Fulton L."/>
            <person name="Clifton S."/>
            <person name="Fulton B."/>
            <person name="Xu J."/>
            <person name="Minx P."/>
            <person name="Pepin K.H."/>
            <person name="Johnson M."/>
            <person name="Thiruvilangam P."/>
            <person name="Bhonagiri V."/>
            <person name="Nash W.E."/>
            <person name="Mardis E.R."/>
            <person name="Wilson R.K."/>
        </authorList>
    </citation>
    <scope>NUCLEOTIDE SEQUENCE [LARGE SCALE GENOMIC DNA]</scope>
    <source>
        <strain evidence="3">ATCC BAA-613 / DSM 15670 / CCUG 46953 / JCM 12243 / WAL 16351</strain>
    </source>
</reference>
<dbReference type="AlphaFoldDB" id="A8S3B9"/>
<reference evidence="2 3" key="2">
    <citation type="submission" date="2007-09" db="EMBL/GenBank/DDBJ databases">
        <title>Draft genome sequence of Clostridium bolteae (ATCC BAA-613).</title>
        <authorList>
            <person name="Sudarsanam P."/>
            <person name="Ley R."/>
            <person name="Guruge J."/>
            <person name="Turnbaugh P.J."/>
            <person name="Mahowald M."/>
            <person name="Liep D."/>
            <person name="Gordon J."/>
        </authorList>
    </citation>
    <scope>NUCLEOTIDE SEQUENCE [LARGE SCALE GENOMIC DNA]</scope>
    <source>
        <strain evidence="3">ATCC BAA-613 / DSM 15670 / CCUG 46953 / JCM 12243 / WAL 16351</strain>
    </source>
</reference>
<feature type="compositionally biased region" description="Polar residues" evidence="1">
    <location>
        <begin position="26"/>
        <end position="35"/>
    </location>
</feature>
<dbReference type="EMBL" id="ABCC02000056">
    <property type="protein sequence ID" value="EDP13204.1"/>
    <property type="molecule type" value="Genomic_DNA"/>
</dbReference>
<gene>
    <name evidence="2" type="ORF">CLOBOL_06562</name>
</gene>